<dbReference type="SUPFAM" id="SSF81901">
    <property type="entry name" value="HCP-like"/>
    <property type="match status" value="3"/>
</dbReference>
<evidence type="ECO:0000313" key="4">
    <source>
        <dbReference type="Proteomes" id="UP000039865"/>
    </source>
</evidence>
<dbReference type="InterPro" id="IPR052945">
    <property type="entry name" value="Mitotic_Regulator"/>
</dbReference>
<dbReference type="InterPro" id="IPR011990">
    <property type="entry name" value="TPR-like_helical_dom_sf"/>
</dbReference>
<dbReference type="InterPro" id="IPR006597">
    <property type="entry name" value="Sel1-like"/>
</dbReference>
<feature type="coiled-coil region" evidence="1">
    <location>
        <begin position="102"/>
        <end position="165"/>
    </location>
</feature>
<proteinExistence type="predicted"/>
<evidence type="ECO:0000256" key="2">
    <source>
        <dbReference type="SAM" id="MobiDB-lite"/>
    </source>
</evidence>
<dbReference type="Gene3D" id="1.25.40.10">
    <property type="entry name" value="Tetratricopeptide repeat domain"/>
    <property type="match status" value="4"/>
</dbReference>
<dbReference type="EMBL" id="CCKQ01010606">
    <property type="protein sequence ID" value="CDW82127.1"/>
    <property type="molecule type" value="Genomic_DNA"/>
</dbReference>
<dbReference type="OrthoDB" id="437708at2759"/>
<dbReference type="AlphaFoldDB" id="A0A078AL14"/>
<dbReference type="InParanoid" id="A0A078AL14"/>
<reference evidence="3 4" key="1">
    <citation type="submission" date="2014-06" db="EMBL/GenBank/DDBJ databases">
        <authorList>
            <person name="Swart Estienne"/>
        </authorList>
    </citation>
    <scope>NUCLEOTIDE SEQUENCE [LARGE SCALE GENOMIC DNA]</scope>
    <source>
        <strain evidence="3 4">130c</strain>
    </source>
</reference>
<dbReference type="PANTHER" id="PTHR43628:SF1">
    <property type="entry name" value="CHITIN SYNTHASE REGULATORY FACTOR 2-RELATED"/>
    <property type="match status" value="1"/>
</dbReference>
<sequence>MANQKQTQPLLQKLQAVIQALKRCGQQNPDIDQSPPYIRILEEVKDNFKDVGYYTEDFNKRNAIAKKQVNIYLIRKIRTKGSSIRSKLTILQNSIANYARLIESLSIVRNQQNNQYEEASEENKDGNIQPRQVQYYNDGSQQQHEKKLQNKIDEFEVKLQMFLKQQSMQDESDYQQKEYAQKLSLIEKGDIKSSRRIQHNNSSQERGPNDKDNLNKNKQNYNNGKLSDLNVNKAFSDEPRSPLRFNKGQEYCLEAHCLLYGHGIEPNTEVAMVWYERSANLGEPRAIDSLGKLYEDGVGTRIDLNKAVQHFQRAAELGDPSSQYKLAKYYQRGGIFHLNEGKPDGQKSFELLQSAAQENQKEALRELGFIYEKGGLIEGQNPGKFILLVDIDIKKALDYYQKSAKYGDELAMNYLGSYYFNHSQDYDKAVQFFRQASESGKCERALNNLAICFEQGIGDAVQDYYQALKLYEQSAILGYDQALINQAFLYYKVALSGHNLGDMDSSELYFQCAQCLRKALFKDENNCDAIFLLAKLYEEGLSIDQNPQLAYKYYEKAANLGFPKAYTKLGHLYYSGMIQADNQDLVTPFYMTKAHINKLKSMEYYQKASDLGDTDASNCLGLIYESGLDTCLQADIEIAERNYYLALKQNKQNLDAMFNLGLLLFNGNHNDPSKSKLGITYIQQAADQGDLRAKEFQMISQMQTVTQNFVQNLIRLNPQINQNDSILNDEEINLRIN</sequence>
<keyword evidence="1" id="KW-0175">Coiled coil</keyword>
<name>A0A078AL14_STYLE</name>
<evidence type="ECO:0000256" key="1">
    <source>
        <dbReference type="SAM" id="Coils"/>
    </source>
</evidence>
<dbReference type="PANTHER" id="PTHR43628">
    <property type="entry name" value="ACTIVATOR OF C KINASE PROTEIN 1-RELATED"/>
    <property type="match status" value="1"/>
</dbReference>
<gene>
    <name evidence="3" type="primary">Contig18317.g19454</name>
    <name evidence="3" type="ORF">STYLEM_11154</name>
</gene>
<accession>A0A078AL14</accession>
<protein>
    <submittedName>
        <fullName evidence="3">Sel1 domain protein repeat-containing protein</fullName>
    </submittedName>
</protein>
<keyword evidence="4" id="KW-1185">Reference proteome</keyword>
<dbReference type="Proteomes" id="UP000039865">
    <property type="component" value="Unassembled WGS sequence"/>
</dbReference>
<dbReference type="Pfam" id="PF08238">
    <property type="entry name" value="Sel1"/>
    <property type="match status" value="10"/>
</dbReference>
<feature type="compositionally biased region" description="Low complexity" evidence="2">
    <location>
        <begin position="216"/>
        <end position="226"/>
    </location>
</feature>
<evidence type="ECO:0000313" key="3">
    <source>
        <dbReference type="EMBL" id="CDW82127.1"/>
    </source>
</evidence>
<dbReference type="SMART" id="SM00671">
    <property type="entry name" value="SEL1"/>
    <property type="match status" value="10"/>
</dbReference>
<feature type="region of interest" description="Disordered" evidence="2">
    <location>
        <begin position="190"/>
        <end position="233"/>
    </location>
</feature>
<organism evidence="3 4">
    <name type="scientific">Stylonychia lemnae</name>
    <name type="common">Ciliate</name>
    <dbReference type="NCBI Taxonomy" id="5949"/>
    <lineage>
        <taxon>Eukaryota</taxon>
        <taxon>Sar</taxon>
        <taxon>Alveolata</taxon>
        <taxon>Ciliophora</taxon>
        <taxon>Intramacronucleata</taxon>
        <taxon>Spirotrichea</taxon>
        <taxon>Stichotrichia</taxon>
        <taxon>Sporadotrichida</taxon>
        <taxon>Oxytrichidae</taxon>
        <taxon>Stylonychinae</taxon>
        <taxon>Stylonychia</taxon>
    </lineage>
</organism>